<feature type="binding site" evidence="7">
    <location>
        <position position="13"/>
    </location>
    <ligand>
        <name>S-adenosyl-L-methionine</name>
        <dbReference type="ChEBI" id="CHEBI:59789"/>
    </ligand>
</feature>
<dbReference type="GO" id="GO:0032259">
    <property type="term" value="P:methylation"/>
    <property type="evidence" value="ECO:0007669"/>
    <property type="project" value="UniProtKB-KW"/>
</dbReference>
<dbReference type="PROSITE" id="PS00092">
    <property type="entry name" value="N6_MTASE"/>
    <property type="match status" value="1"/>
</dbReference>
<proteinExistence type="inferred from homology"/>
<evidence type="ECO:0000256" key="5">
    <source>
        <dbReference type="ARBA" id="ARBA00022691"/>
    </source>
</evidence>
<comment type="similarity">
    <text evidence="1 8">Belongs to the N(4)/N(6)-methyltransferase family.</text>
</comment>
<dbReference type="REBASE" id="375939">
    <property type="entry name" value="M1.Bde10295ORF97P"/>
</dbReference>
<gene>
    <name evidence="9" type="primary">dam</name>
    <name evidence="9" type="ORF">NCTC10295_00097</name>
</gene>
<dbReference type="InterPro" id="IPR002052">
    <property type="entry name" value="DNA_methylase_N6_adenine_CS"/>
</dbReference>
<comment type="catalytic activity">
    <reaction evidence="6 8">
        <text>a 2'-deoxyadenosine in DNA + S-adenosyl-L-methionine = an N(6)-methyl-2'-deoxyadenosine in DNA + S-adenosyl-L-homocysteine + H(+)</text>
        <dbReference type="Rhea" id="RHEA:15197"/>
        <dbReference type="Rhea" id="RHEA-COMP:12418"/>
        <dbReference type="Rhea" id="RHEA-COMP:12419"/>
        <dbReference type="ChEBI" id="CHEBI:15378"/>
        <dbReference type="ChEBI" id="CHEBI:57856"/>
        <dbReference type="ChEBI" id="CHEBI:59789"/>
        <dbReference type="ChEBI" id="CHEBI:90615"/>
        <dbReference type="ChEBI" id="CHEBI:90616"/>
        <dbReference type="EC" id="2.1.1.72"/>
    </reaction>
</comment>
<keyword evidence="5 8" id="KW-0949">S-adenosyl-L-methionine</keyword>
<evidence type="ECO:0000256" key="2">
    <source>
        <dbReference type="ARBA" id="ARBA00011900"/>
    </source>
</evidence>
<dbReference type="InterPro" id="IPR012263">
    <property type="entry name" value="M_m6A_EcoRV"/>
</dbReference>
<keyword evidence="3 8" id="KW-0489">Methyltransferase</keyword>
<dbReference type="GO" id="GO:0006298">
    <property type="term" value="P:mismatch repair"/>
    <property type="evidence" value="ECO:0007669"/>
    <property type="project" value="TreeGrafter"/>
</dbReference>
<evidence type="ECO:0000256" key="8">
    <source>
        <dbReference type="RuleBase" id="RU361257"/>
    </source>
</evidence>
<evidence type="ECO:0000256" key="7">
    <source>
        <dbReference type="PIRSR" id="PIRSR000398-1"/>
    </source>
</evidence>
<dbReference type="EC" id="2.1.1.72" evidence="2 8"/>
<dbReference type="GO" id="GO:0009307">
    <property type="term" value="P:DNA restriction-modification system"/>
    <property type="evidence" value="ECO:0007669"/>
    <property type="project" value="InterPro"/>
</dbReference>
<keyword evidence="10" id="KW-1185">Reference proteome</keyword>
<evidence type="ECO:0000313" key="10">
    <source>
        <dbReference type="Proteomes" id="UP000254651"/>
    </source>
</evidence>
<dbReference type="PIRSF" id="PIRSF000398">
    <property type="entry name" value="M_m6A_EcoRV"/>
    <property type="match status" value="1"/>
</dbReference>
<evidence type="ECO:0000256" key="1">
    <source>
        <dbReference type="ARBA" id="ARBA00006594"/>
    </source>
</evidence>
<dbReference type="InterPro" id="IPR029063">
    <property type="entry name" value="SAM-dependent_MTases_sf"/>
</dbReference>
<dbReference type="PANTHER" id="PTHR30481">
    <property type="entry name" value="DNA ADENINE METHYLASE"/>
    <property type="match status" value="1"/>
</dbReference>
<name>A0A378UD91_BERDE</name>
<dbReference type="EMBL" id="UGQS01000001">
    <property type="protein sequence ID" value="STZ75374.1"/>
    <property type="molecule type" value="Genomic_DNA"/>
</dbReference>
<accession>A0A378UD91</accession>
<dbReference type="AlphaFoldDB" id="A0A378UD91"/>
<dbReference type="GO" id="GO:0043565">
    <property type="term" value="F:sequence-specific DNA binding"/>
    <property type="evidence" value="ECO:0007669"/>
    <property type="project" value="TreeGrafter"/>
</dbReference>
<dbReference type="PRINTS" id="PR00505">
    <property type="entry name" value="D12N6MTFRASE"/>
</dbReference>
<dbReference type="Pfam" id="PF02086">
    <property type="entry name" value="MethyltransfD12"/>
    <property type="match status" value="1"/>
</dbReference>
<dbReference type="GO" id="GO:0009007">
    <property type="term" value="F:site-specific DNA-methyltransferase (adenine-specific) activity"/>
    <property type="evidence" value="ECO:0007669"/>
    <property type="project" value="UniProtKB-UniRule"/>
</dbReference>
<dbReference type="NCBIfam" id="TIGR00571">
    <property type="entry name" value="dam"/>
    <property type="match status" value="1"/>
</dbReference>
<dbReference type="GO" id="GO:1904047">
    <property type="term" value="F:S-adenosyl-L-methionine binding"/>
    <property type="evidence" value="ECO:0007669"/>
    <property type="project" value="TreeGrafter"/>
</dbReference>
<dbReference type="InterPro" id="IPR023095">
    <property type="entry name" value="Ade_MeTrfase_dom_2"/>
</dbReference>
<dbReference type="Proteomes" id="UP000254651">
    <property type="component" value="Unassembled WGS sequence"/>
</dbReference>
<evidence type="ECO:0000256" key="4">
    <source>
        <dbReference type="ARBA" id="ARBA00022679"/>
    </source>
</evidence>
<dbReference type="PANTHER" id="PTHR30481:SF3">
    <property type="entry name" value="DNA ADENINE METHYLASE"/>
    <property type="match status" value="1"/>
</dbReference>
<dbReference type="SUPFAM" id="SSF53335">
    <property type="entry name" value="S-adenosyl-L-methionine-dependent methyltransferases"/>
    <property type="match status" value="1"/>
</dbReference>
<evidence type="ECO:0000256" key="3">
    <source>
        <dbReference type="ARBA" id="ARBA00022603"/>
    </source>
</evidence>
<sequence>MNTKPFLKWAGGKAKLVSFIEQFFPDKKRIRLIEPFSGSAALSLALEFDAYLLNDKNLDLINLFKALKQEKGGFVDYAHSFFEAENNQESRFYELRERFNASEDSLERSALFVYLNRHAFNGLCRYNNSGLFNVPFGRYKSPYFPMLEMHNFIQKSDRVALHCGDFQDVLQQAGSDDFIYCDPPYAPLTETASFTHYAQGGFNGREQQRLAELAEAGCNRGQNILISNHDIPFTRDLYRNARIETVDVQRNIAASGSSRRKVTELLAIYEPGNPNA</sequence>
<protein>
    <recommendedName>
        <fullName evidence="2 8">Site-specific DNA-methyltransferase (adenine-specific)</fullName>
        <ecNumber evidence="2 8">2.1.1.72</ecNumber>
    </recommendedName>
</protein>
<reference evidence="9 10" key="1">
    <citation type="submission" date="2018-06" db="EMBL/GenBank/DDBJ databases">
        <authorList>
            <consortium name="Pathogen Informatics"/>
            <person name="Doyle S."/>
        </authorList>
    </citation>
    <scope>NUCLEOTIDE SEQUENCE [LARGE SCALE GENOMIC DNA]</scope>
    <source>
        <strain evidence="9 10">NCTC10295</strain>
    </source>
</reference>
<dbReference type="InterPro" id="IPR012327">
    <property type="entry name" value="MeTrfase_D12"/>
</dbReference>
<dbReference type="RefSeq" id="WP_082790432.1">
    <property type="nucleotide sequence ID" value="NZ_CP181246.1"/>
</dbReference>
<evidence type="ECO:0000256" key="6">
    <source>
        <dbReference type="ARBA" id="ARBA00047942"/>
    </source>
</evidence>
<feature type="binding site" evidence="7">
    <location>
        <position position="9"/>
    </location>
    <ligand>
        <name>S-adenosyl-L-methionine</name>
        <dbReference type="ChEBI" id="CHEBI:59789"/>
    </ligand>
</feature>
<dbReference type="Gene3D" id="3.40.50.150">
    <property type="entry name" value="Vaccinia Virus protein VP39"/>
    <property type="match status" value="1"/>
</dbReference>
<dbReference type="Gene3D" id="1.10.1020.10">
    <property type="entry name" value="Adenine-specific Methyltransferase, Domain 2"/>
    <property type="match status" value="1"/>
</dbReference>
<keyword evidence="4 8" id="KW-0808">Transferase</keyword>
<feature type="binding site" evidence="7">
    <location>
        <position position="182"/>
    </location>
    <ligand>
        <name>S-adenosyl-L-methionine</name>
        <dbReference type="ChEBI" id="CHEBI:59789"/>
    </ligand>
</feature>
<feature type="binding site" evidence="7">
    <location>
        <position position="55"/>
    </location>
    <ligand>
        <name>S-adenosyl-L-methionine</name>
        <dbReference type="ChEBI" id="CHEBI:59789"/>
    </ligand>
</feature>
<evidence type="ECO:0000313" key="9">
    <source>
        <dbReference type="EMBL" id="STZ75374.1"/>
    </source>
</evidence>
<organism evidence="9 10">
    <name type="scientific">Bergeriella denitrificans</name>
    <name type="common">Neisseria denitrificans</name>
    <dbReference type="NCBI Taxonomy" id="494"/>
    <lineage>
        <taxon>Bacteria</taxon>
        <taxon>Pseudomonadati</taxon>
        <taxon>Pseudomonadota</taxon>
        <taxon>Betaproteobacteria</taxon>
        <taxon>Neisseriales</taxon>
        <taxon>Neisseriaceae</taxon>
        <taxon>Bergeriella</taxon>
    </lineage>
</organism>